<evidence type="ECO:0000256" key="13">
    <source>
        <dbReference type="SAM" id="MobiDB-lite"/>
    </source>
</evidence>
<organism evidence="15 16">
    <name type="scientific">Leucocoprinus birnbaumii</name>
    <dbReference type="NCBI Taxonomy" id="56174"/>
    <lineage>
        <taxon>Eukaryota</taxon>
        <taxon>Fungi</taxon>
        <taxon>Dikarya</taxon>
        <taxon>Basidiomycota</taxon>
        <taxon>Agaricomycotina</taxon>
        <taxon>Agaricomycetes</taxon>
        <taxon>Agaricomycetidae</taxon>
        <taxon>Agaricales</taxon>
        <taxon>Agaricineae</taxon>
        <taxon>Agaricaceae</taxon>
        <taxon>Leucocoprinus</taxon>
    </lineage>
</organism>
<evidence type="ECO:0000313" key="16">
    <source>
        <dbReference type="Proteomes" id="UP001213000"/>
    </source>
</evidence>
<keyword evidence="16" id="KW-1185">Reference proteome</keyword>
<feature type="region of interest" description="Disordered" evidence="13">
    <location>
        <begin position="139"/>
        <end position="175"/>
    </location>
</feature>
<comment type="function">
    <text evidence="1">May be involved in transcriptional regulation.</text>
</comment>
<dbReference type="InterPro" id="IPR036236">
    <property type="entry name" value="Znf_C2H2_sf"/>
</dbReference>
<evidence type="ECO:0000256" key="8">
    <source>
        <dbReference type="ARBA" id="ARBA00023015"/>
    </source>
</evidence>
<keyword evidence="5" id="KW-0677">Repeat</keyword>
<dbReference type="FunFam" id="3.30.160.60:FF:002110">
    <property type="entry name" value="Zinc finger protein 1053"/>
    <property type="match status" value="1"/>
</dbReference>
<reference evidence="15" key="1">
    <citation type="submission" date="2022-07" db="EMBL/GenBank/DDBJ databases">
        <title>Genome Sequence of Leucocoprinus birnbaumii.</title>
        <authorList>
            <person name="Buettner E."/>
        </authorList>
    </citation>
    <scope>NUCLEOTIDE SEQUENCE</scope>
    <source>
        <strain evidence="15">VT141</strain>
    </source>
</reference>
<dbReference type="PANTHER" id="PTHR24388:SF54">
    <property type="entry name" value="PROTEIN ESCARGOT"/>
    <property type="match status" value="1"/>
</dbReference>
<name>A0AAD5VMS3_9AGAR</name>
<dbReference type="PROSITE" id="PS50157">
    <property type="entry name" value="ZINC_FINGER_C2H2_2"/>
    <property type="match status" value="1"/>
</dbReference>
<keyword evidence="8" id="KW-0805">Transcription regulation</keyword>
<keyword evidence="7" id="KW-0862">Zinc</keyword>
<evidence type="ECO:0000259" key="14">
    <source>
        <dbReference type="PROSITE" id="PS50157"/>
    </source>
</evidence>
<evidence type="ECO:0000256" key="7">
    <source>
        <dbReference type="ARBA" id="ARBA00022833"/>
    </source>
</evidence>
<evidence type="ECO:0000256" key="11">
    <source>
        <dbReference type="ARBA" id="ARBA00023242"/>
    </source>
</evidence>
<comment type="caution">
    <text evidence="15">The sequence shown here is derived from an EMBL/GenBank/DDBJ whole genome shotgun (WGS) entry which is preliminary data.</text>
</comment>
<dbReference type="SMART" id="SM00355">
    <property type="entry name" value="ZnF_C2H2"/>
    <property type="match status" value="3"/>
</dbReference>
<evidence type="ECO:0000256" key="4">
    <source>
        <dbReference type="ARBA" id="ARBA00022723"/>
    </source>
</evidence>
<dbReference type="GO" id="GO:0005634">
    <property type="term" value="C:nucleus"/>
    <property type="evidence" value="ECO:0007669"/>
    <property type="project" value="UniProtKB-SubCell"/>
</dbReference>
<keyword evidence="10" id="KW-0804">Transcription</keyword>
<comment type="subcellular location">
    <subcellularLocation>
        <location evidence="2">Nucleus</location>
    </subcellularLocation>
</comment>
<evidence type="ECO:0000256" key="1">
    <source>
        <dbReference type="ARBA" id="ARBA00003767"/>
    </source>
</evidence>
<keyword evidence="9" id="KW-0238">DNA-binding</keyword>
<evidence type="ECO:0000256" key="2">
    <source>
        <dbReference type="ARBA" id="ARBA00004123"/>
    </source>
</evidence>
<evidence type="ECO:0000256" key="6">
    <source>
        <dbReference type="ARBA" id="ARBA00022771"/>
    </source>
</evidence>
<evidence type="ECO:0000313" key="15">
    <source>
        <dbReference type="EMBL" id="KAJ3564405.1"/>
    </source>
</evidence>
<dbReference type="GO" id="GO:0000981">
    <property type="term" value="F:DNA-binding transcription factor activity, RNA polymerase II-specific"/>
    <property type="evidence" value="ECO:0007669"/>
    <property type="project" value="TreeGrafter"/>
</dbReference>
<dbReference type="PANTHER" id="PTHR24388">
    <property type="entry name" value="ZINC FINGER PROTEIN"/>
    <property type="match status" value="1"/>
</dbReference>
<feature type="compositionally biased region" description="Low complexity" evidence="13">
    <location>
        <begin position="157"/>
        <end position="169"/>
    </location>
</feature>
<keyword evidence="11" id="KW-0539">Nucleus</keyword>
<dbReference type="GO" id="GO:0008270">
    <property type="term" value="F:zinc ion binding"/>
    <property type="evidence" value="ECO:0007669"/>
    <property type="project" value="UniProtKB-KW"/>
</dbReference>
<dbReference type="Pfam" id="PF00096">
    <property type="entry name" value="zf-C2H2"/>
    <property type="match status" value="2"/>
</dbReference>
<dbReference type="AlphaFoldDB" id="A0AAD5VMS3"/>
<dbReference type="SUPFAM" id="SSF57667">
    <property type="entry name" value="beta-beta-alpha zinc fingers"/>
    <property type="match status" value="1"/>
</dbReference>
<dbReference type="EMBL" id="JANIEX010000665">
    <property type="protein sequence ID" value="KAJ3564405.1"/>
    <property type="molecule type" value="Genomic_DNA"/>
</dbReference>
<comment type="similarity">
    <text evidence="3">Belongs to the krueppel C2H2-type zinc-finger protein family.</text>
</comment>
<keyword evidence="6 12" id="KW-0863">Zinc-finger</keyword>
<dbReference type="InterPro" id="IPR013087">
    <property type="entry name" value="Znf_C2H2_type"/>
</dbReference>
<evidence type="ECO:0000256" key="3">
    <source>
        <dbReference type="ARBA" id="ARBA00006991"/>
    </source>
</evidence>
<dbReference type="Proteomes" id="UP001213000">
    <property type="component" value="Unassembled WGS sequence"/>
</dbReference>
<evidence type="ECO:0000256" key="10">
    <source>
        <dbReference type="ARBA" id="ARBA00023163"/>
    </source>
</evidence>
<accession>A0AAD5VMS3</accession>
<feature type="domain" description="C2H2-type" evidence="14">
    <location>
        <begin position="59"/>
        <end position="86"/>
    </location>
</feature>
<keyword evidence="4" id="KW-0479">Metal-binding</keyword>
<dbReference type="PROSITE" id="PS00028">
    <property type="entry name" value="ZINC_FINGER_C2H2_1"/>
    <property type="match status" value="1"/>
</dbReference>
<evidence type="ECO:0000256" key="9">
    <source>
        <dbReference type="ARBA" id="ARBA00023125"/>
    </source>
</evidence>
<dbReference type="InterPro" id="IPR050527">
    <property type="entry name" value="Snail/Krueppel_Znf"/>
</dbReference>
<evidence type="ECO:0000256" key="5">
    <source>
        <dbReference type="ARBA" id="ARBA00022737"/>
    </source>
</evidence>
<feature type="compositionally biased region" description="Basic residues" evidence="13">
    <location>
        <begin position="139"/>
        <end position="155"/>
    </location>
</feature>
<dbReference type="Gene3D" id="3.30.160.60">
    <property type="entry name" value="Classic Zinc Finger"/>
    <property type="match status" value="1"/>
</dbReference>
<proteinExistence type="inferred from homology"/>
<evidence type="ECO:0000256" key="12">
    <source>
        <dbReference type="PROSITE-ProRule" id="PRU00042"/>
    </source>
</evidence>
<gene>
    <name evidence="15" type="ORF">NP233_g8315</name>
</gene>
<protein>
    <recommendedName>
        <fullName evidence="14">C2H2-type domain-containing protein</fullName>
    </recommendedName>
</protein>
<sequence length="374" mass="42428">MVRFSKFVQGTKSVKGPNHCDTKDDRYCKECDHEFDRPAEYRRHRNETLRHNPKGARKYKCDICPKAFTQRYNLRNHRRTHTGETFLCNLPLDKEHSELCQRRYKDKSNLRTHIKRDHLKVQHPVPAWLEEAVEERVKGLCKKQRKTRATKKRKSPPSETSTPSDSPPTYADQRSDWFSPQVFDAQTMLPIQSDPVVPKDQLAVGKSGELDLQLLNFLNSDYSRSESALLSGYASTAPAHAHDDITQLLWPSVTVSNDHMSFAPQIPQYPLFQETSPMPLGPLGYPDDFSVTPQISSFPPVNSGPVTASFAMNQPISFNGHLDTSGMGRSPVDFFDDMGNIQIHEDTPPGLYGSNNGYWVQPNSFGSGLYLPTF</sequence>
<dbReference type="GO" id="GO:0000978">
    <property type="term" value="F:RNA polymerase II cis-regulatory region sequence-specific DNA binding"/>
    <property type="evidence" value="ECO:0007669"/>
    <property type="project" value="TreeGrafter"/>
</dbReference>